<reference evidence="2 3" key="1">
    <citation type="submission" date="2024-05" db="EMBL/GenBank/DDBJ databases">
        <authorList>
            <consortium name="Candidatus Magnetaquicoccaceae bacterium FCR-1 genome sequencing consortium"/>
            <person name="Shimoshige H."/>
            <person name="Shimamura S."/>
            <person name="Taoka A."/>
            <person name="Kobayashi H."/>
            <person name="Maekawa T."/>
        </authorList>
    </citation>
    <scope>NUCLEOTIDE SEQUENCE [LARGE SCALE GENOMIC DNA]</scope>
    <source>
        <strain evidence="2 3">FCR-1</strain>
    </source>
</reference>
<dbReference type="Gene3D" id="3.40.50.720">
    <property type="entry name" value="NAD(P)-binding Rossmann-like Domain"/>
    <property type="match status" value="1"/>
</dbReference>
<dbReference type="InterPro" id="IPR000594">
    <property type="entry name" value="ThiF_NAD_FAD-bd"/>
</dbReference>
<proteinExistence type="predicted"/>
<gene>
    <name evidence="2" type="primary">thiF</name>
    <name evidence="2" type="ORF">SIID45300_00255</name>
</gene>
<dbReference type="GO" id="GO:0016779">
    <property type="term" value="F:nucleotidyltransferase activity"/>
    <property type="evidence" value="ECO:0007669"/>
    <property type="project" value="UniProtKB-KW"/>
</dbReference>
<dbReference type="EMBL" id="BAAFGK010000001">
    <property type="protein sequence ID" value="GAB0055956.1"/>
    <property type="molecule type" value="Genomic_DNA"/>
</dbReference>
<organism evidence="2 3">
    <name type="scientific">Candidatus Magnetaquiglobus chichijimensis</name>
    <dbReference type="NCBI Taxonomy" id="3141448"/>
    <lineage>
        <taxon>Bacteria</taxon>
        <taxon>Pseudomonadati</taxon>
        <taxon>Pseudomonadota</taxon>
        <taxon>Magnetococcia</taxon>
        <taxon>Magnetococcales</taxon>
        <taxon>Candidatus Magnetaquicoccaceae</taxon>
        <taxon>Candidatus Magnetaquiglobus</taxon>
    </lineage>
</organism>
<reference evidence="2 3" key="2">
    <citation type="submission" date="2024-09" db="EMBL/GenBank/DDBJ databases">
        <title>Draft genome sequence of Candidatus Magnetaquicoccaceae bacterium FCR-1.</title>
        <authorList>
            <person name="Shimoshige H."/>
            <person name="Shimamura S."/>
            <person name="Taoka A."/>
            <person name="Kobayashi H."/>
            <person name="Maekawa T."/>
        </authorList>
    </citation>
    <scope>NUCLEOTIDE SEQUENCE [LARGE SCALE GENOMIC DNA]</scope>
    <source>
        <strain evidence="2 3">FCR-1</strain>
    </source>
</reference>
<dbReference type="PANTHER" id="PTHR10953:SF102">
    <property type="entry name" value="ADENYLYLTRANSFERASE AND SULFURTRANSFERASE MOCS3"/>
    <property type="match status" value="1"/>
</dbReference>
<dbReference type="Pfam" id="PF00899">
    <property type="entry name" value="ThiF"/>
    <property type="match status" value="1"/>
</dbReference>
<dbReference type="PANTHER" id="PTHR10953">
    <property type="entry name" value="UBIQUITIN-ACTIVATING ENZYME E1"/>
    <property type="match status" value="1"/>
</dbReference>
<dbReference type="EC" id="2.7.7.73" evidence="2"/>
<accession>A0ABQ0C510</accession>
<keyword evidence="2" id="KW-0808">Transferase</keyword>
<dbReference type="InterPro" id="IPR035985">
    <property type="entry name" value="Ubiquitin-activating_enz"/>
</dbReference>
<dbReference type="CDD" id="cd00757">
    <property type="entry name" value="ThiF_MoeB_HesA_family"/>
    <property type="match status" value="1"/>
</dbReference>
<evidence type="ECO:0000313" key="2">
    <source>
        <dbReference type="EMBL" id="GAB0055956.1"/>
    </source>
</evidence>
<dbReference type="InterPro" id="IPR045886">
    <property type="entry name" value="ThiF/MoeB/HesA"/>
</dbReference>
<dbReference type="RefSeq" id="WP_420903666.1">
    <property type="nucleotide sequence ID" value="NZ_BAAFGK010000001.1"/>
</dbReference>
<dbReference type="Proteomes" id="UP001628193">
    <property type="component" value="Unassembled WGS sequence"/>
</dbReference>
<sequence>MNAGTAPDGVLLIGAGGLGCAVALALAGSPITRLVIADDDRIALSNLHRQILFTMRDLGAFKADTIAARVATRQPACTVTTLRARLDTPQAIAEVARHQTVTIDASDNFATRFAANDAAIRHRFPLVHGAAIGMTGQLLTIDPGRSACLRCLFGGPPETEGATCQNAGALGSLVGEVGWLMALEAVKLLYRTGRPLWNRLLTIDALRGRRRTVPLRPASHCACQLQPGSDPT</sequence>
<comment type="caution">
    <text evidence="2">The sequence shown here is derived from an EMBL/GenBank/DDBJ whole genome shotgun (WGS) entry which is preliminary data.</text>
</comment>
<feature type="domain" description="THIF-type NAD/FAD binding fold" evidence="1">
    <location>
        <begin position="10"/>
        <end position="223"/>
    </location>
</feature>
<keyword evidence="2" id="KW-0548">Nucleotidyltransferase</keyword>
<protein>
    <submittedName>
        <fullName evidence="2">Sulfur carrier protein ThiS adenylyltransferase</fullName>
        <ecNumber evidence="2">2.7.7.73</ecNumber>
    </submittedName>
</protein>
<keyword evidence="3" id="KW-1185">Reference proteome</keyword>
<evidence type="ECO:0000259" key="1">
    <source>
        <dbReference type="Pfam" id="PF00899"/>
    </source>
</evidence>
<dbReference type="SUPFAM" id="SSF69572">
    <property type="entry name" value="Activating enzymes of the ubiquitin-like proteins"/>
    <property type="match status" value="1"/>
</dbReference>
<evidence type="ECO:0000313" key="3">
    <source>
        <dbReference type="Proteomes" id="UP001628193"/>
    </source>
</evidence>
<name>A0ABQ0C510_9PROT</name>